<evidence type="ECO:0000256" key="2">
    <source>
        <dbReference type="ARBA" id="ARBA00023043"/>
    </source>
</evidence>
<gene>
    <name evidence="5" type="ORF">NGAL_HAMBI1145_57800</name>
</gene>
<evidence type="ECO:0000313" key="5">
    <source>
        <dbReference type="EMBL" id="CDZ41200.1"/>
    </source>
</evidence>
<dbReference type="SUPFAM" id="SSF48403">
    <property type="entry name" value="Ankyrin repeat"/>
    <property type="match status" value="1"/>
</dbReference>
<dbReference type="EMBL" id="CCRH01000028">
    <property type="protein sequence ID" value="CDZ41200.1"/>
    <property type="molecule type" value="Genomic_DNA"/>
</dbReference>
<proteinExistence type="predicted"/>
<dbReference type="Gene3D" id="1.25.40.20">
    <property type="entry name" value="Ankyrin repeat-containing domain"/>
    <property type="match status" value="1"/>
</dbReference>
<keyword evidence="4" id="KW-0732">Signal</keyword>
<dbReference type="PANTHER" id="PTHR24201">
    <property type="entry name" value="ANK_REP_REGION DOMAIN-CONTAINING PROTEIN"/>
    <property type="match status" value="1"/>
</dbReference>
<name>A0A0T7G1P8_NEOGA</name>
<reference evidence="5 6" key="1">
    <citation type="submission" date="2014-08" db="EMBL/GenBank/DDBJ databases">
        <authorList>
            <person name="Chen Y.-H."/>
        </authorList>
    </citation>
    <scope>NUCLEOTIDE SEQUENCE [LARGE SCALE GENOMIC DNA]</scope>
</reference>
<evidence type="ECO:0000313" key="6">
    <source>
        <dbReference type="Proteomes" id="UP000046176"/>
    </source>
</evidence>
<dbReference type="InterPro" id="IPR002110">
    <property type="entry name" value="Ankyrin_rpt"/>
</dbReference>
<dbReference type="Pfam" id="PF12796">
    <property type="entry name" value="Ank_2"/>
    <property type="match status" value="1"/>
</dbReference>
<feature type="repeat" description="ANK" evidence="3">
    <location>
        <begin position="59"/>
        <end position="91"/>
    </location>
</feature>
<evidence type="ECO:0000256" key="4">
    <source>
        <dbReference type="SAM" id="SignalP"/>
    </source>
</evidence>
<evidence type="ECO:0000256" key="3">
    <source>
        <dbReference type="PROSITE-ProRule" id="PRU00023"/>
    </source>
</evidence>
<dbReference type="PROSITE" id="PS50088">
    <property type="entry name" value="ANK_REPEAT"/>
    <property type="match status" value="1"/>
</dbReference>
<evidence type="ECO:0000256" key="1">
    <source>
        <dbReference type="ARBA" id="ARBA00022737"/>
    </source>
</evidence>
<dbReference type="InterPro" id="IPR036770">
    <property type="entry name" value="Ankyrin_rpt-contain_sf"/>
</dbReference>
<dbReference type="Proteomes" id="UP000046176">
    <property type="component" value="Unassembled WGS sequence"/>
</dbReference>
<dbReference type="PROSITE" id="PS50297">
    <property type="entry name" value="ANK_REP_REGION"/>
    <property type="match status" value="1"/>
</dbReference>
<dbReference type="AlphaFoldDB" id="A0A0T7G1P8"/>
<dbReference type="InterPro" id="IPR050776">
    <property type="entry name" value="Ank_Repeat/CDKN_Inhibitor"/>
</dbReference>
<feature type="chain" id="PRO_5006682778" evidence="4">
    <location>
        <begin position="24"/>
        <end position="184"/>
    </location>
</feature>
<keyword evidence="2 3" id="KW-0040">ANK repeat</keyword>
<sequence length="184" mass="19684">MLRLFLRLSVMLGISLGSAAAMDAATIEKFHDAVHVGDLKTVNAMLATDPALATSVDEDKFSPIHLLDMYFDEKILDLLLANGADINARNDEGVTLLHIITDPDAVSLLVQRGADIEARDVRGWTPLICQANNQDNGPDVVAALLANGANPNAKGSKGETALSFARGTRDEEFIKVMEEGGARD</sequence>
<protein>
    <submittedName>
        <fullName evidence="5">Ankyrin repeat-containing protein</fullName>
    </submittedName>
</protein>
<dbReference type="SMART" id="SM00248">
    <property type="entry name" value="ANK"/>
    <property type="match status" value="3"/>
</dbReference>
<dbReference type="OrthoDB" id="7862792at2"/>
<organism evidence="5 6">
    <name type="scientific">Neorhizobium galegae bv. officinalis</name>
    <dbReference type="NCBI Taxonomy" id="323656"/>
    <lineage>
        <taxon>Bacteria</taxon>
        <taxon>Pseudomonadati</taxon>
        <taxon>Pseudomonadota</taxon>
        <taxon>Alphaproteobacteria</taxon>
        <taxon>Hyphomicrobiales</taxon>
        <taxon>Rhizobiaceae</taxon>
        <taxon>Rhizobium/Agrobacterium group</taxon>
        <taxon>Neorhizobium</taxon>
    </lineage>
</organism>
<keyword evidence="1" id="KW-0677">Repeat</keyword>
<accession>A0A0T7G1P8</accession>
<feature type="signal peptide" evidence="4">
    <location>
        <begin position="1"/>
        <end position="23"/>
    </location>
</feature>
<dbReference type="RefSeq" id="WP_052754824.1">
    <property type="nucleotide sequence ID" value="NZ_CCRH01000028.1"/>
</dbReference>